<sequence length="107" mass="12218">MIVFINMAVANNTIALLICGPIARQISERFNLNKIRITSLLDIFSCITQGFIPYGAQVLILLALINQKISFIDLVSKSYYLIILLFVSVIYIVFFMNKNEKRLEKTV</sequence>
<dbReference type="PANTHER" id="PTHR33451:SF5">
    <property type="entry name" value="NA+_H+ ANTIPORTER"/>
    <property type="match status" value="1"/>
</dbReference>
<protein>
    <submittedName>
        <fullName evidence="2">Uncharacterized protein</fullName>
    </submittedName>
</protein>
<feature type="transmembrane region" description="Helical" evidence="1">
    <location>
        <begin position="43"/>
        <end position="66"/>
    </location>
</feature>
<comment type="caution">
    <text evidence="2">The sequence shown here is derived from an EMBL/GenBank/DDBJ whole genome shotgun (WGS) entry which is preliminary data.</text>
</comment>
<dbReference type="PANTHER" id="PTHR33451">
    <property type="entry name" value="MALATE-2H(+)/NA(+)-LACTATE ANTIPORTER"/>
    <property type="match status" value="1"/>
</dbReference>
<dbReference type="RefSeq" id="WP_150012703.1">
    <property type="nucleotide sequence ID" value="NZ_VWSG01000006.1"/>
</dbReference>
<keyword evidence="1" id="KW-0472">Membrane</keyword>
<evidence type="ECO:0000313" key="2">
    <source>
        <dbReference type="EMBL" id="KAA5534391.1"/>
    </source>
</evidence>
<name>A0A5M6CGT1_9FLAO</name>
<keyword evidence="1" id="KW-1133">Transmembrane helix</keyword>
<keyword evidence="1" id="KW-0812">Transmembrane</keyword>
<keyword evidence="3" id="KW-1185">Reference proteome</keyword>
<dbReference type="InterPro" id="IPR052180">
    <property type="entry name" value="NhaC_Na-H+_Antiporter"/>
</dbReference>
<dbReference type="AlphaFoldDB" id="A0A5M6CGT1"/>
<dbReference type="EMBL" id="VWSG01000006">
    <property type="protein sequence ID" value="KAA5534391.1"/>
    <property type="molecule type" value="Genomic_DNA"/>
</dbReference>
<organism evidence="2 3">
    <name type="scientific">Paenimyroides baculatum</name>
    <dbReference type="NCBI Taxonomy" id="2608000"/>
    <lineage>
        <taxon>Bacteria</taxon>
        <taxon>Pseudomonadati</taxon>
        <taxon>Bacteroidota</taxon>
        <taxon>Flavobacteriia</taxon>
        <taxon>Flavobacteriales</taxon>
        <taxon>Flavobacteriaceae</taxon>
        <taxon>Paenimyroides</taxon>
    </lineage>
</organism>
<evidence type="ECO:0000313" key="3">
    <source>
        <dbReference type="Proteomes" id="UP000325141"/>
    </source>
</evidence>
<accession>A0A5M6CGT1</accession>
<evidence type="ECO:0000256" key="1">
    <source>
        <dbReference type="SAM" id="Phobius"/>
    </source>
</evidence>
<gene>
    <name evidence="2" type="ORF">F0460_09800</name>
</gene>
<feature type="transmembrane region" description="Helical" evidence="1">
    <location>
        <begin position="6"/>
        <end position="23"/>
    </location>
</feature>
<proteinExistence type="predicted"/>
<feature type="transmembrane region" description="Helical" evidence="1">
    <location>
        <begin position="78"/>
        <end position="96"/>
    </location>
</feature>
<reference evidence="2 3" key="1">
    <citation type="submission" date="2019-09" db="EMBL/GenBank/DDBJ databases">
        <title>Genome sequence and assembly of Flavobacterium sp.</title>
        <authorList>
            <person name="Chhetri G."/>
        </authorList>
    </citation>
    <scope>NUCLEOTIDE SEQUENCE [LARGE SCALE GENOMIC DNA]</scope>
    <source>
        <strain evidence="2 3">SNL9</strain>
    </source>
</reference>
<dbReference type="Proteomes" id="UP000325141">
    <property type="component" value="Unassembled WGS sequence"/>
</dbReference>